<dbReference type="AlphaFoldDB" id="A0A1X6N7Z4"/>
<sequence>MSANEPNHLFFTSKDDPREDCIIIGFTYGTFTAEGTDKPIFYRFTTEQTPSGETRTRIARGNGELVASLDWSMHDQLGMVSIGEMRRPMSYCIRRFRYLHLSLELTEPL</sequence>
<dbReference type="GeneID" id="36329602"/>
<reference evidence="1 2" key="1">
    <citation type="submission" date="2017-04" db="EMBL/GenBank/DDBJ databases">
        <title>Genome Sequence of the Model Brown-Rot Fungus Postia placenta SB12.</title>
        <authorList>
            <consortium name="DOE Joint Genome Institute"/>
            <person name="Gaskell J."/>
            <person name="Kersten P."/>
            <person name="Larrondo L.F."/>
            <person name="Canessa P."/>
            <person name="Martinez D."/>
            <person name="Hibbett D."/>
            <person name="Schmoll M."/>
            <person name="Kubicek C.P."/>
            <person name="Martinez A.T."/>
            <person name="Yadav J."/>
            <person name="Master E."/>
            <person name="Magnuson J.K."/>
            <person name="James T."/>
            <person name="Yaver D."/>
            <person name="Berka R."/>
            <person name="Labutti K."/>
            <person name="Lipzen A."/>
            <person name="Aerts A."/>
            <person name="Barry K."/>
            <person name="Henrissat B."/>
            <person name="Blanchette R."/>
            <person name="Grigoriev I."/>
            <person name="Cullen D."/>
        </authorList>
    </citation>
    <scope>NUCLEOTIDE SEQUENCE [LARGE SCALE GENOMIC DNA]</scope>
    <source>
        <strain evidence="1 2">MAD-698-R-SB12</strain>
    </source>
</reference>
<organism evidence="1 2">
    <name type="scientific">Postia placenta MAD-698-R-SB12</name>
    <dbReference type="NCBI Taxonomy" id="670580"/>
    <lineage>
        <taxon>Eukaryota</taxon>
        <taxon>Fungi</taxon>
        <taxon>Dikarya</taxon>
        <taxon>Basidiomycota</taxon>
        <taxon>Agaricomycotina</taxon>
        <taxon>Agaricomycetes</taxon>
        <taxon>Polyporales</taxon>
        <taxon>Adustoporiaceae</taxon>
        <taxon>Rhodonia</taxon>
    </lineage>
</organism>
<dbReference type="Proteomes" id="UP000194127">
    <property type="component" value="Unassembled WGS sequence"/>
</dbReference>
<accession>A0A1X6N7Z4</accession>
<evidence type="ECO:0000313" key="1">
    <source>
        <dbReference type="EMBL" id="OSX64759.1"/>
    </source>
</evidence>
<keyword evidence="2" id="KW-1185">Reference proteome</keyword>
<dbReference type="EMBL" id="KZ110593">
    <property type="protein sequence ID" value="OSX64759.1"/>
    <property type="molecule type" value="Genomic_DNA"/>
</dbReference>
<dbReference type="RefSeq" id="XP_024341553.1">
    <property type="nucleotide sequence ID" value="XM_024484653.1"/>
</dbReference>
<dbReference type="OrthoDB" id="3183898at2759"/>
<protein>
    <submittedName>
        <fullName evidence="1">Uncharacterized protein</fullName>
    </submittedName>
</protein>
<gene>
    <name evidence="1" type="ORF">POSPLADRAFT_1136188</name>
</gene>
<evidence type="ECO:0000313" key="2">
    <source>
        <dbReference type="Proteomes" id="UP000194127"/>
    </source>
</evidence>
<proteinExistence type="predicted"/>
<name>A0A1X6N7Z4_9APHY</name>